<evidence type="ECO:0000313" key="7">
    <source>
        <dbReference type="EMBL" id="NHE56206.1"/>
    </source>
</evidence>
<keyword evidence="5" id="KW-0119">Carbohydrate metabolism</keyword>
<keyword evidence="3 6" id="KW-0456">Lyase</keyword>
<dbReference type="InterPro" id="IPR020624">
    <property type="entry name" value="Schiff_base-form_aldolases_CS"/>
</dbReference>
<gene>
    <name evidence="7" type="ORF">G9Q97_05180</name>
</gene>
<evidence type="ECO:0000256" key="1">
    <source>
        <dbReference type="ARBA" id="ARBA00004496"/>
    </source>
</evidence>
<dbReference type="InterPro" id="IPR013785">
    <property type="entry name" value="Aldolase_TIM"/>
</dbReference>
<dbReference type="Pfam" id="PF00701">
    <property type="entry name" value="DHDPS"/>
    <property type="match status" value="1"/>
</dbReference>
<evidence type="ECO:0000256" key="6">
    <source>
        <dbReference type="PIRNR" id="PIRNR001365"/>
    </source>
</evidence>
<dbReference type="RefSeq" id="WP_166143829.1">
    <property type="nucleotide sequence ID" value="NZ_JAANYN010000002.1"/>
</dbReference>
<name>A0ABX0H7K9_9BACT</name>
<evidence type="ECO:0000256" key="3">
    <source>
        <dbReference type="ARBA" id="ARBA00023239"/>
    </source>
</evidence>
<dbReference type="SMART" id="SM01130">
    <property type="entry name" value="DHDPS"/>
    <property type="match status" value="1"/>
</dbReference>
<proteinExistence type="inferred from homology"/>
<dbReference type="PANTHER" id="PTHR12128:SF21">
    <property type="entry name" value="N-ACETYLNEURAMINATE LYASE"/>
    <property type="match status" value="1"/>
</dbReference>
<keyword evidence="8" id="KW-1185">Reference proteome</keyword>
<dbReference type="Gene3D" id="3.20.20.70">
    <property type="entry name" value="Aldolase class I"/>
    <property type="match status" value="1"/>
</dbReference>
<keyword evidence="4" id="KW-0704">Schiff base</keyword>
<dbReference type="EMBL" id="JAANYN010000002">
    <property type="protein sequence ID" value="NHE56206.1"/>
    <property type="molecule type" value="Genomic_DNA"/>
</dbReference>
<evidence type="ECO:0000256" key="4">
    <source>
        <dbReference type="ARBA" id="ARBA00023270"/>
    </source>
</evidence>
<comment type="subcellular location">
    <subcellularLocation>
        <location evidence="1">Cytoplasm</location>
    </subcellularLocation>
</comment>
<protein>
    <submittedName>
        <fullName evidence="7">Dihydrodipicolinate synthetase</fullName>
    </submittedName>
</protein>
<dbReference type="SUPFAM" id="SSF51569">
    <property type="entry name" value="Aldolase"/>
    <property type="match status" value="1"/>
</dbReference>
<organism evidence="7 8">
    <name type="scientific">Cyclobacterium plantarum</name>
    <dbReference type="NCBI Taxonomy" id="2716263"/>
    <lineage>
        <taxon>Bacteria</taxon>
        <taxon>Pseudomonadati</taxon>
        <taxon>Bacteroidota</taxon>
        <taxon>Cytophagia</taxon>
        <taxon>Cytophagales</taxon>
        <taxon>Cyclobacteriaceae</taxon>
        <taxon>Cyclobacterium</taxon>
    </lineage>
</organism>
<keyword evidence="2" id="KW-0963">Cytoplasm</keyword>
<comment type="caution">
    <text evidence="7">The sequence shown here is derived from an EMBL/GenBank/DDBJ whole genome shotgun (WGS) entry which is preliminary data.</text>
</comment>
<dbReference type="PRINTS" id="PR00146">
    <property type="entry name" value="DHPICSNTHASE"/>
</dbReference>
<dbReference type="PANTHER" id="PTHR12128">
    <property type="entry name" value="DIHYDRODIPICOLINATE SYNTHASE"/>
    <property type="match status" value="1"/>
</dbReference>
<accession>A0ABX0H7K9</accession>
<evidence type="ECO:0000313" key="8">
    <source>
        <dbReference type="Proteomes" id="UP000649799"/>
    </source>
</evidence>
<dbReference type="InterPro" id="IPR002220">
    <property type="entry name" value="DapA-like"/>
</dbReference>
<comment type="similarity">
    <text evidence="6">Belongs to the DapA family.</text>
</comment>
<evidence type="ECO:0000256" key="2">
    <source>
        <dbReference type="ARBA" id="ARBA00022490"/>
    </source>
</evidence>
<reference evidence="7 8" key="1">
    <citation type="submission" date="2020-03" db="EMBL/GenBank/DDBJ databases">
        <title>Cyclobacterium plantarum sp. nov., a marine bacterium isolated from a coastal-marine wetland.</title>
        <authorList>
            <person name="Sanchez-Porro C."/>
            <person name="Ventosa A."/>
            <person name="Amoozegar M."/>
        </authorList>
    </citation>
    <scope>NUCLEOTIDE SEQUENCE [LARGE SCALE GENOMIC DNA]</scope>
    <source>
        <strain evidence="7 8">GBPx2</strain>
    </source>
</reference>
<evidence type="ECO:0000256" key="5">
    <source>
        <dbReference type="ARBA" id="ARBA00023277"/>
    </source>
</evidence>
<dbReference type="Proteomes" id="UP000649799">
    <property type="component" value="Unassembled WGS sequence"/>
</dbReference>
<dbReference type="PROSITE" id="PS00665">
    <property type="entry name" value="DHDPS_1"/>
    <property type="match status" value="1"/>
</dbReference>
<dbReference type="PIRSF" id="PIRSF001365">
    <property type="entry name" value="DHDPS"/>
    <property type="match status" value="1"/>
</dbReference>
<sequence length="312" mass="34266">MKINKIEGLIAATFAPYDEHGKINPLIVSSYASSLKANGVNGVFINGTTGEGASLSLEEKQVLMEAWVKEQNEGFKVIAMLGGSNQNESIKLGKQAAGLGLYGVAVTAPYYFRPGNVEQLVDYMQPIAAASPGLPFYFYHIPLLTKVELPIIGLLETVADKIPNFAGIKYTHHNLMEFNQCLRFKNRKYDVLWGWDETFLAGLAMGAKGAVGSTYNFASPLYLEIKQAFASGNMERALNLQEKSIDFIQLYGKFGGPAAGKAILKLCGIDCGNFRAPVDSLAPAKQEELKKKLLDMSFFDFSINNHRKSWKS</sequence>